<feature type="domain" description="Membrane insertase YidC/Oxa/ALB C-terminal" evidence="12">
    <location>
        <begin position="177"/>
        <end position="367"/>
    </location>
</feature>
<comment type="subcellular location">
    <subcellularLocation>
        <location evidence="9">Membrane</location>
        <topology evidence="9">Multi-pass membrane protein</topology>
    </subcellularLocation>
    <subcellularLocation>
        <location evidence="1">Mitochondrion inner membrane</location>
        <topology evidence="1">Multi-pass membrane protein</topology>
    </subcellularLocation>
</comment>
<sequence>MGVLEISRFAIMQIQEGPPVCPMGRIGKYADSHHVRPEVRENATVAGISEILPSGEESYSSPNPLATMLSVHARLGVRRYLVNASSSAPLAKRALLPKTVFQYRAISSQQIFNLQDLANAKDLPSLPAAPEPTLSIDELAAAGESVLGELGLLSWWKPSSYFRIGLEAVHVHLDVPWWASIVMATVALRLLLIHVPIMSQKLQAKQSMYKKEISEFRDRIDDARREGNNLLVQQVFLEQRDFMKSKDIRLGRQFFILLANGGVFATQFFAIKKMVEASYPGLSTGGALWFQDLTLADPYYALPLISAATMAIVTRVGIEVGTSTDQMPPTMRLGMLYGLPVIIFVVSSQFSSALCVYWCTSNLMSLIYAGAFKNEAIRKLFSIPPVVKHPVVAQQKNAFAEVMDKWRQSKSAQPSLSKIKEQDAQRFKKAGRGKPVVKS</sequence>
<accession>A0AA39M9I1</accession>
<keyword evidence="8 11" id="KW-0472">Membrane</keyword>
<dbReference type="GO" id="GO:0032977">
    <property type="term" value="F:membrane insertase activity"/>
    <property type="evidence" value="ECO:0007669"/>
    <property type="project" value="InterPro"/>
</dbReference>
<feature type="region of interest" description="Disordered" evidence="10">
    <location>
        <begin position="408"/>
        <end position="439"/>
    </location>
</feature>
<evidence type="ECO:0000256" key="6">
    <source>
        <dbReference type="ARBA" id="ARBA00022989"/>
    </source>
</evidence>
<dbReference type="GO" id="GO:0032979">
    <property type="term" value="P:protein insertion into mitochondrial inner membrane from matrix"/>
    <property type="evidence" value="ECO:0007669"/>
    <property type="project" value="TreeGrafter"/>
</dbReference>
<keyword evidence="7" id="KW-0496">Mitochondrion</keyword>
<comment type="similarity">
    <text evidence="2 9">Belongs to the OXA1/ALB3/YidC family.</text>
</comment>
<dbReference type="InterPro" id="IPR028055">
    <property type="entry name" value="YidC/Oxa/ALB_C"/>
</dbReference>
<keyword evidence="4" id="KW-0999">Mitochondrion inner membrane</keyword>
<evidence type="ECO:0000256" key="4">
    <source>
        <dbReference type="ARBA" id="ARBA00022792"/>
    </source>
</evidence>
<comment type="caution">
    <text evidence="13">The sequence shown here is derived from an EMBL/GenBank/DDBJ whole genome shotgun (WGS) entry which is preliminary data.</text>
</comment>
<evidence type="ECO:0000256" key="3">
    <source>
        <dbReference type="ARBA" id="ARBA00022692"/>
    </source>
</evidence>
<reference evidence="13" key="1">
    <citation type="submission" date="2023-06" db="EMBL/GenBank/DDBJ databases">
        <title>Genomic analysis of the entomopathogenic nematode Steinernema hermaphroditum.</title>
        <authorList>
            <person name="Schwarz E.M."/>
            <person name="Heppert J.K."/>
            <person name="Baniya A."/>
            <person name="Schwartz H.T."/>
            <person name="Tan C.-H."/>
            <person name="Antoshechkin I."/>
            <person name="Sternberg P.W."/>
            <person name="Goodrich-Blair H."/>
            <person name="Dillman A.R."/>
        </authorList>
    </citation>
    <scope>NUCLEOTIDE SEQUENCE</scope>
    <source>
        <strain evidence="13">PS9179</strain>
        <tissue evidence="13">Whole animal</tissue>
    </source>
</reference>
<feature type="compositionally biased region" description="Basic residues" evidence="10">
    <location>
        <begin position="427"/>
        <end position="439"/>
    </location>
</feature>
<evidence type="ECO:0000256" key="11">
    <source>
        <dbReference type="SAM" id="Phobius"/>
    </source>
</evidence>
<evidence type="ECO:0000256" key="10">
    <source>
        <dbReference type="SAM" id="MobiDB-lite"/>
    </source>
</evidence>
<evidence type="ECO:0000256" key="7">
    <source>
        <dbReference type="ARBA" id="ARBA00023128"/>
    </source>
</evidence>
<dbReference type="EMBL" id="JAUCMV010000001">
    <property type="protein sequence ID" value="KAK0425987.1"/>
    <property type="molecule type" value="Genomic_DNA"/>
</dbReference>
<name>A0AA39M9I1_9BILA</name>
<organism evidence="13 14">
    <name type="scientific">Steinernema hermaphroditum</name>
    <dbReference type="NCBI Taxonomy" id="289476"/>
    <lineage>
        <taxon>Eukaryota</taxon>
        <taxon>Metazoa</taxon>
        <taxon>Ecdysozoa</taxon>
        <taxon>Nematoda</taxon>
        <taxon>Chromadorea</taxon>
        <taxon>Rhabditida</taxon>
        <taxon>Tylenchina</taxon>
        <taxon>Panagrolaimomorpha</taxon>
        <taxon>Strongyloidoidea</taxon>
        <taxon>Steinernematidae</taxon>
        <taxon>Steinernema</taxon>
    </lineage>
</organism>
<dbReference type="Proteomes" id="UP001175271">
    <property type="component" value="Unassembled WGS sequence"/>
</dbReference>
<keyword evidence="6 11" id="KW-1133">Transmembrane helix</keyword>
<evidence type="ECO:0000256" key="8">
    <source>
        <dbReference type="ARBA" id="ARBA00023136"/>
    </source>
</evidence>
<dbReference type="PANTHER" id="PTHR12428">
    <property type="entry name" value="OXA1"/>
    <property type="match status" value="1"/>
</dbReference>
<proteinExistence type="inferred from homology"/>
<dbReference type="PANTHER" id="PTHR12428:SF66">
    <property type="entry name" value="MITOCHONDRIAL INNER MEMBRANE PROTEIN OXA1L"/>
    <property type="match status" value="1"/>
</dbReference>
<evidence type="ECO:0000313" key="14">
    <source>
        <dbReference type="Proteomes" id="UP001175271"/>
    </source>
</evidence>
<keyword evidence="5" id="KW-0809">Transit peptide</keyword>
<dbReference type="CDD" id="cd20069">
    <property type="entry name" value="5TM_Oxa1-like"/>
    <property type="match status" value="1"/>
</dbReference>
<evidence type="ECO:0000256" key="5">
    <source>
        <dbReference type="ARBA" id="ARBA00022946"/>
    </source>
</evidence>
<evidence type="ECO:0000256" key="2">
    <source>
        <dbReference type="ARBA" id="ARBA00009877"/>
    </source>
</evidence>
<dbReference type="AlphaFoldDB" id="A0AA39M9I1"/>
<feature type="transmembrane region" description="Helical" evidence="11">
    <location>
        <begin position="254"/>
        <end position="271"/>
    </location>
</feature>
<gene>
    <name evidence="13" type="ORF">QR680_009489</name>
</gene>
<protein>
    <recommendedName>
        <fullName evidence="12">Membrane insertase YidC/Oxa/ALB C-terminal domain-containing protein</fullName>
    </recommendedName>
</protein>
<keyword evidence="3 9" id="KW-0812">Transmembrane</keyword>
<evidence type="ECO:0000313" key="13">
    <source>
        <dbReference type="EMBL" id="KAK0425987.1"/>
    </source>
</evidence>
<dbReference type="GO" id="GO:0005743">
    <property type="term" value="C:mitochondrial inner membrane"/>
    <property type="evidence" value="ECO:0007669"/>
    <property type="project" value="UniProtKB-SubCell"/>
</dbReference>
<dbReference type="InterPro" id="IPR001708">
    <property type="entry name" value="YidC/ALB3/OXA1/COX18"/>
</dbReference>
<evidence type="ECO:0000256" key="9">
    <source>
        <dbReference type="RuleBase" id="RU003945"/>
    </source>
</evidence>
<feature type="transmembrane region" description="Helical" evidence="11">
    <location>
        <begin position="330"/>
        <end position="348"/>
    </location>
</feature>
<dbReference type="Pfam" id="PF02096">
    <property type="entry name" value="60KD_IMP"/>
    <property type="match status" value="1"/>
</dbReference>
<evidence type="ECO:0000256" key="1">
    <source>
        <dbReference type="ARBA" id="ARBA00004448"/>
    </source>
</evidence>
<keyword evidence="14" id="KW-1185">Reference proteome</keyword>
<feature type="transmembrane region" description="Helical" evidence="11">
    <location>
        <begin position="177"/>
        <end position="198"/>
    </location>
</feature>
<evidence type="ECO:0000259" key="12">
    <source>
        <dbReference type="Pfam" id="PF02096"/>
    </source>
</evidence>